<evidence type="ECO:0000256" key="17">
    <source>
        <dbReference type="RuleBase" id="RU363039"/>
    </source>
</evidence>
<dbReference type="PROSITE" id="PS50886">
    <property type="entry name" value="TRBD"/>
    <property type="match status" value="1"/>
</dbReference>
<evidence type="ECO:0000259" key="18">
    <source>
        <dbReference type="PROSITE" id="PS50886"/>
    </source>
</evidence>
<dbReference type="PANTHER" id="PTHR43326:SF1">
    <property type="entry name" value="METHIONINE--TRNA LIGASE, MITOCHONDRIAL"/>
    <property type="match status" value="1"/>
</dbReference>
<evidence type="ECO:0000256" key="11">
    <source>
        <dbReference type="ARBA" id="ARBA00022884"/>
    </source>
</evidence>
<dbReference type="NCBIfam" id="TIGR00399">
    <property type="entry name" value="metG_C_term"/>
    <property type="match status" value="1"/>
</dbReference>
<feature type="domain" description="TRNA-binding" evidence="18">
    <location>
        <begin position="679"/>
        <end position="781"/>
    </location>
</feature>
<dbReference type="GO" id="GO:0004825">
    <property type="term" value="F:methionine-tRNA ligase activity"/>
    <property type="evidence" value="ECO:0007669"/>
    <property type="project" value="UniProtKB-EC"/>
</dbReference>
<dbReference type="Pfam" id="PF01588">
    <property type="entry name" value="tRNA_bind"/>
    <property type="match status" value="1"/>
</dbReference>
<dbReference type="Gene3D" id="1.10.730.10">
    <property type="entry name" value="Isoleucyl-tRNA Synthetase, Domain 1"/>
    <property type="match status" value="1"/>
</dbReference>
<keyword evidence="12 17" id="KW-0648">Protein biosynthesis</keyword>
<evidence type="ECO:0000256" key="9">
    <source>
        <dbReference type="ARBA" id="ARBA00022741"/>
    </source>
</evidence>
<evidence type="ECO:0000313" key="19">
    <source>
        <dbReference type="EMBL" id="XBH08765.1"/>
    </source>
</evidence>
<proteinExistence type="inferred from homology"/>
<dbReference type="Gene3D" id="2.170.220.10">
    <property type="match status" value="1"/>
</dbReference>
<dbReference type="InterPro" id="IPR009080">
    <property type="entry name" value="tRNAsynth_Ia_anticodon-bd"/>
</dbReference>
<keyword evidence="13 17" id="KW-0030">Aminoacyl-tRNA synthetase</keyword>
<dbReference type="CDD" id="cd02800">
    <property type="entry name" value="tRNA_bind_EcMetRS_like"/>
    <property type="match status" value="1"/>
</dbReference>
<dbReference type="EC" id="6.1.1.10" evidence="4"/>
<dbReference type="InterPro" id="IPR041872">
    <property type="entry name" value="Anticodon_Met"/>
</dbReference>
<keyword evidence="7 16" id="KW-0820">tRNA-binding</keyword>
<comment type="subunit">
    <text evidence="3">Homodimer.</text>
</comment>
<dbReference type="PRINTS" id="PR01041">
    <property type="entry name" value="TRNASYNTHMET"/>
</dbReference>
<dbReference type="SUPFAM" id="SSF52374">
    <property type="entry name" value="Nucleotidylyl transferase"/>
    <property type="match status" value="1"/>
</dbReference>
<sequence>MSEAQKKFYLTTPIYYVNARPHIGHAYTTIAADVIARRHRLLGDDTFFLTGTDEHGQKIERSATAAGIPPQQFADQVSAQFESLWKRMGITNDDYIRTTESRHKRGVQKLFQILRDRDKIYLSTYTGQYSVGEEMFIDGPPGTIGPDGKPTETITEENYFFRLSEYQRPLIDLIESGELNIQPEVRKNEVLSFLRGNISETDKTELSAKGTPYVPGALKDLSISRSSFKWGIPVPGDEKHVIYVWLDALANYMTAIGYGSDDPADQAKFEKYWPADLHLVGKEIIRFHCVYWPAFLLAADLKLPKAITAHGWLLFEESKMSKSRGNIVRTETILDAFGTLLTKSEADRRVKGTASAVPQPPPITDAALAAVVPSSSEEPAPPTKAEQDLFAADVIRYFLLREIPFGKDGSFSFDALIQRYNSDLANGYGNLVSRTLSMIGKYFEGFIPEMDESVTEEISSFRKMQETVNFKDGFISALLGNFERGEFDRFLQGMSIYVIGIVDETLTLMAPWKNKTTEAETTRNRIWALYYAAESIRIITALLYPVMPYAASKVWAQLGLGDIEQAAANGELKDLRWGGLKPGTKLGPLSPIFPRADKGLIQIMTDMEQNSATPKPTEPVGLPQVNIEVDNPAHEHTEFRESPISSESATPSMNLIAETVHPIAHQSAVPDTPQIVIDDFVKIDLRVARITVAERIPKADKLLRLEVDLGYEKRQILSGIAEWYTPEELIGRNIVVIANLAPRKMRGLESHGMLLAASHGENGKPVLATFGEDIALGSRLR</sequence>
<dbReference type="CDD" id="cd00814">
    <property type="entry name" value="MetRS_core"/>
    <property type="match status" value="1"/>
</dbReference>
<evidence type="ECO:0000256" key="1">
    <source>
        <dbReference type="ARBA" id="ARBA00003314"/>
    </source>
</evidence>
<dbReference type="GO" id="GO:0000049">
    <property type="term" value="F:tRNA binding"/>
    <property type="evidence" value="ECO:0007669"/>
    <property type="project" value="UniProtKB-UniRule"/>
</dbReference>
<keyword evidence="11 16" id="KW-0694">RNA-binding</keyword>
<evidence type="ECO:0000256" key="14">
    <source>
        <dbReference type="ARBA" id="ARBA00030904"/>
    </source>
</evidence>
<dbReference type="Gene3D" id="3.40.50.620">
    <property type="entry name" value="HUPs"/>
    <property type="match status" value="1"/>
</dbReference>
<reference evidence="19" key="1">
    <citation type="submission" date="2023-03" db="EMBL/GenBank/DDBJ databases">
        <title>Edaphobacter sp.</title>
        <authorList>
            <person name="Huber K.J."/>
            <person name="Papendorf J."/>
            <person name="Pilke C."/>
            <person name="Bunk B."/>
            <person name="Sproeer C."/>
            <person name="Pester M."/>
        </authorList>
    </citation>
    <scope>NUCLEOTIDE SEQUENCE</scope>
    <source>
        <strain evidence="19">DSM 109919</strain>
    </source>
</reference>
<dbReference type="GO" id="GO:0005737">
    <property type="term" value="C:cytoplasm"/>
    <property type="evidence" value="ECO:0007669"/>
    <property type="project" value="UniProtKB-SubCell"/>
</dbReference>
<evidence type="ECO:0000256" key="6">
    <source>
        <dbReference type="ARBA" id="ARBA00022490"/>
    </source>
</evidence>
<evidence type="ECO:0000256" key="12">
    <source>
        <dbReference type="ARBA" id="ARBA00022917"/>
    </source>
</evidence>
<dbReference type="InterPro" id="IPR023457">
    <property type="entry name" value="Met-tRNA_synth_2"/>
</dbReference>
<evidence type="ECO:0000256" key="2">
    <source>
        <dbReference type="ARBA" id="ARBA00004496"/>
    </source>
</evidence>
<evidence type="ECO:0000256" key="3">
    <source>
        <dbReference type="ARBA" id="ARBA00011738"/>
    </source>
</evidence>
<comment type="subcellular location">
    <subcellularLocation>
        <location evidence="2">Cytoplasm</location>
    </subcellularLocation>
</comment>
<evidence type="ECO:0000256" key="10">
    <source>
        <dbReference type="ARBA" id="ARBA00022840"/>
    </source>
</evidence>
<dbReference type="InterPro" id="IPR014729">
    <property type="entry name" value="Rossmann-like_a/b/a_fold"/>
</dbReference>
<dbReference type="PANTHER" id="PTHR43326">
    <property type="entry name" value="METHIONYL-TRNA SYNTHETASE"/>
    <property type="match status" value="1"/>
</dbReference>
<dbReference type="RefSeq" id="WP_348266275.1">
    <property type="nucleotide sequence ID" value="NZ_CP121194.1"/>
</dbReference>
<dbReference type="Gene3D" id="2.40.50.140">
    <property type="entry name" value="Nucleic acid-binding proteins"/>
    <property type="match status" value="1"/>
</dbReference>
<dbReference type="InterPro" id="IPR002547">
    <property type="entry name" value="tRNA-bd_dom"/>
</dbReference>
<evidence type="ECO:0000256" key="13">
    <source>
        <dbReference type="ARBA" id="ARBA00023146"/>
    </source>
</evidence>
<keyword evidence="10 17" id="KW-0067">ATP-binding</keyword>
<evidence type="ECO:0000256" key="4">
    <source>
        <dbReference type="ARBA" id="ARBA00012838"/>
    </source>
</evidence>
<dbReference type="SUPFAM" id="SSF50249">
    <property type="entry name" value="Nucleic acid-binding proteins"/>
    <property type="match status" value="1"/>
</dbReference>
<keyword evidence="6" id="KW-0963">Cytoplasm</keyword>
<dbReference type="InterPro" id="IPR004495">
    <property type="entry name" value="Met-tRNA-synth_bsu_C"/>
</dbReference>
<dbReference type="KEGG" id="epl:P4G45_09675"/>
<keyword evidence="8 17" id="KW-0436">Ligase</keyword>
<dbReference type="Pfam" id="PF09334">
    <property type="entry name" value="tRNA-synt_1g"/>
    <property type="match status" value="3"/>
</dbReference>
<comment type="catalytic activity">
    <reaction evidence="15">
        <text>tRNA(Met) + L-methionine + ATP = L-methionyl-tRNA(Met) + AMP + diphosphate</text>
        <dbReference type="Rhea" id="RHEA:13481"/>
        <dbReference type="Rhea" id="RHEA-COMP:9667"/>
        <dbReference type="Rhea" id="RHEA-COMP:9698"/>
        <dbReference type="ChEBI" id="CHEBI:30616"/>
        <dbReference type="ChEBI" id="CHEBI:33019"/>
        <dbReference type="ChEBI" id="CHEBI:57844"/>
        <dbReference type="ChEBI" id="CHEBI:78442"/>
        <dbReference type="ChEBI" id="CHEBI:78530"/>
        <dbReference type="ChEBI" id="CHEBI:456215"/>
        <dbReference type="EC" id="6.1.1.10"/>
    </reaction>
</comment>
<evidence type="ECO:0000256" key="8">
    <source>
        <dbReference type="ARBA" id="ARBA00022598"/>
    </source>
</evidence>
<evidence type="ECO:0000256" key="7">
    <source>
        <dbReference type="ARBA" id="ARBA00022555"/>
    </source>
</evidence>
<dbReference type="GO" id="GO:0006431">
    <property type="term" value="P:methionyl-tRNA aminoacylation"/>
    <property type="evidence" value="ECO:0007669"/>
    <property type="project" value="InterPro"/>
</dbReference>
<evidence type="ECO:0000256" key="16">
    <source>
        <dbReference type="PROSITE-ProRule" id="PRU00209"/>
    </source>
</evidence>
<evidence type="ECO:0000256" key="5">
    <source>
        <dbReference type="ARBA" id="ARBA00018753"/>
    </source>
</evidence>
<name>A0AAU7CUY8_9BACT</name>
<dbReference type="FunFam" id="2.40.50.140:FF:000042">
    <property type="entry name" value="Methionine--tRNA ligase"/>
    <property type="match status" value="1"/>
</dbReference>
<keyword evidence="9 17" id="KW-0547">Nucleotide-binding</keyword>
<comment type="similarity">
    <text evidence="17">Belongs to the class-I aminoacyl-tRNA synthetase family.</text>
</comment>
<accession>A0AAU7CUY8</accession>
<comment type="function">
    <text evidence="1">Is required not only for elongation of protein synthesis but also for the initiation of all mRNA translation through initiator tRNA(fMet) aminoacylation.</text>
</comment>
<dbReference type="CDD" id="cd07957">
    <property type="entry name" value="Anticodon_Ia_Met"/>
    <property type="match status" value="1"/>
</dbReference>
<organism evidence="19">
    <name type="scientific">Edaphobacter paludis</name>
    <dbReference type="NCBI Taxonomy" id="3035702"/>
    <lineage>
        <taxon>Bacteria</taxon>
        <taxon>Pseudomonadati</taxon>
        <taxon>Acidobacteriota</taxon>
        <taxon>Terriglobia</taxon>
        <taxon>Terriglobales</taxon>
        <taxon>Acidobacteriaceae</taxon>
        <taxon>Edaphobacter</taxon>
    </lineage>
</organism>
<dbReference type="InterPro" id="IPR012340">
    <property type="entry name" value="NA-bd_OB-fold"/>
</dbReference>
<dbReference type="AlphaFoldDB" id="A0AAU7CUY8"/>
<gene>
    <name evidence="19" type="primary">metG</name>
    <name evidence="19" type="ORF">P4G45_09675</name>
</gene>
<dbReference type="GO" id="GO:0005524">
    <property type="term" value="F:ATP binding"/>
    <property type="evidence" value="ECO:0007669"/>
    <property type="project" value="UniProtKB-KW"/>
</dbReference>
<dbReference type="InterPro" id="IPR033911">
    <property type="entry name" value="MetRS_core"/>
</dbReference>
<dbReference type="InterPro" id="IPR015413">
    <property type="entry name" value="Methionyl/Leucyl_tRNA_Synth"/>
</dbReference>
<protein>
    <recommendedName>
        <fullName evidence="5">Methionine--tRNA ligase</fullName>
        <ecNumber evidence="4">6.1.1.10</ecNumber>
    </recommendedName>
    <alternativeName>
        <fullName evidence="14">Methionyl-tRNA synthetase</fullName>
    </alternativeName>
</protein>
<dbReference type="EMBL" id="CP121194">
    <property type="protein sequence ID" value="XBH08765.1"/>
    <property type="molecule type" value="Genomic_DNA"/>
</dbReference>
<evidence type="ECO:0000256" key="15">
    <source>
        <dbReference type="ARBA" id="ARBA00047364"/>
    </source>
</evidence>
<dbReference type="SUPFAM" id="SSF47323">
    <property type="entry name" value="Anticodon-binding domain of a subclass of class I aminoacyl-tRNA synthetases"/>
    <property type="match status" value="1"/>
</dbReference>